<evidence type="ECO:0000256" key="6">
    <source>
        <dbReference type="SAM" id="Phobius"/>
    </source>
</evidence>
<keyword evidence="2" id="KW-1003">Cell membrane</keyword>
<comment type="subcellular location">
    <subcellularLocation>
        <location evidence="1">Cell membrane</location>
        <topology evidence="1">Multi-pass membrane protein</topology>
    </subcellularLocation>
</comment>
<evidence type="ECO:0000256" key="3">
    <source>
        <dbReference type="ARBA" id="ARBA00022692"/>
    </source>
</evidence>
<dbReference type="Pfam" id="PF03631">
    <property type="entry name" value="Virul_fac_BrkB"/>
    <property type="match status" value="1"/>
</dbReference>
<sequence length="274" mass="31327">MFRQIIRFFDKCAKDQIAAYSGYAAFFTILSAFPFLMLLLALLKYTPITEDYLISSLTSIVPAAFHDIVRLLITDLTRVDRVNTIISLTAIITLWSASKGLVGLMTGLNSVYHAEDRHYILQRITAAFYTISFIILIVLMLGLMVFGNQIHIFLTDHYPLLAKFSGFIINIRSYLLVGIMTLFFMLVYQVFPNRKARYLVQFPGAAVAAIGWTLLSFGFSLYVDYFSNASKMYGSLTTILLLMLWLYTCMYLLLLGAEFNSVVEERRNIRNQLR</sequence>
<dbReference type="EMBL" id="SGXF01000006">
    <property type="protein sequence ID" value="RZS93049.1"/>
    <property type="molecule type" value="Genomic_DNA"/>
</dbReference>
<feature type="transmembrane region" description="Helical" evidence="6">
    <location>
        <begin position="235"/>
        <end position="257"/>
    </location>
</feature>
<feature type="transmembrane region" description="Helical" evidence="6">
    <location>
        <begin position="20"/>
        <end position="43"/>
    </location>
</feature>
<evidence type="ECO:0000256" key="2">
    <source>
        <dbReference type="ARBA" id="ARBA00022475"/>
    </source>
</evidence>
<dbReference type="OrthoDB" id="9775903at2"/>
<dbReference type="GO" id="GO:0005886">
    <property type="term" value="C:plasma membrane"/>
    <property type="evidence" value="ECO:0007669"/>
    <property type="project" value="UniProtKB-SubCell"/>
</dbReference>
<keyword evidence="8" id="KW-1185">Reference proteome</keyword>
<dbReference type="AlphaFoldDB" id="A0A4V2F5J6"/>
<feature type="transmembrane region" description="Helical" evidence="6">
    <location>
        <begin position="85"/>
        <end position="105"/>
    </location>
</feature>
<organism evidence="7 8">
    <name type="scientific">Cuneatibacter caecimuris</name>
    <dbReference type="NCBI Taxonomy" id="1796618"/>
    <lineage>
        <taxon>Bacteria</taxon>
        <taxon>Bacillati</taxon>
        <taxon>Bacillota</taxon>
        <taxon>Clostridia</taxon>
        <taxon>Lachnospirales</taxon>
        <taxon>Lachnospiraceae</taxon>
        <taxon>Cuneatibacter</taxon>
    </lineage>
</organism>
<evidence type="ECO:0000313" key="8">
    <source>
        <dbReference type="Proteomes" id="UP000292927"/>
    </source>
</evidence>
<feature type="transmembrane region" description="Helical" evidence="6">
    <location>
        <begin position="167"/>
        <end position="191"/>
    </location>
</feature>
<dbReference type="PANTHER" id="PTHR30213">
    <property type="entry name" value="INNER MEMBRANE PROTEIN YHJD"/>
    <property type="match status" value="1"/>
</dbReference>
<evidence type="ECO:0000256" key="4">
    <source>
        <dbReference type="ARBA" id="ARBA00022989"/>
    </source>
</evidence>
<evidence type="ECO:0000256" key="5">
    <source>
        <dbReference type="ARBA" id="ARBA00023136"/>
    </source>
</evidence>
<keyword evidence="5 6" id="KW-0472">Membrane</keyword>
<comment type="caution">
    <text evidence="7">The sequence shown here is derived from an EMBL/GenBank/DDBJ whole genome shotgun (WGS) entry which is preliminary data.</text>
</comment>
<dbReference type="NCBIfam" id="TIGR00765">
    <property type="entry name" value="yihY_not_rbn"/>
    <property type="match status" value="1"/>
</dbReference>
<evidence type="ECO:0000256" key="1">
    <source>
        <dbReference type="ARBA" id="ARBA00004651"/>
    </source>
</evidence>
<evidence type="ECO:0000313" key="7">
    <source>
        <dbReference type="EMBL" id="RZS93049.1"/>
    </source>
</evidence>
<proteinExistence type="predicted"/>
<dbReference type="InterPro" id="IPR017039">
    <property type="entry name" value="Virul_fac_BrkB"/>
</dbReference>
<name>A0A4V2F5J6_9FIRM</name>
<gene>
    <name evidence="7" type="ORF">EV209_2798</name>
</gene>
<keyword evidence="4 6" id="KW-1133">Transmembrane helix</keyword>
<accession>A0A4V2F5J6</accession>
<dbReference type="RefSeq" id="WP_130436041.1">
    <property type="nucleotide sequence ID" value="NZ_SGXF01000006.1"/>
</dbReference>
<protein>
    <submittedName>
        <fullName evidence="7">Membrane protein</fullName>
    </submittedName>
</protein>
<keyword evidence="3 6" id="KW-0812">Transmembrane</keyword>
<dbReference type="PIRSF" id="PIRSF035875">
    <property type="entry name" value="RNase_BN"/>
    <property type="match status" value="1"/>
</dbReference>
<feature type="transmembrane region" description="Helical" evidence="6">
    <location>
        <begin position="126"/>
        <end position="147"/>
    </location>
</feature>
<dbReference type="Proteomes" id="UP000292927">
    <property type="component" value="Unassembled WGS sequence"/>
</dbReference>
<reference evidence="7 8" key="1">
    <citation type="submission" date="2019-02" db="EMBL/GenBank/DDBJ databases">
        <title>Genomic Encyclopedia of Type Strains, Phase IV (KMG-IV): sequencing the most valuable type-strain genomes for metagenomic binning, comparative biology and taxonomic classification.</title>
        <authorList>
            <person name="Goeker M."/>
        </authorList>
    </citation>
    <scope>NUCLEOTIDE SEQUENCE [LARGE SCALE GENOMIC DNA]</scope>
    <source>
        <strain evidence="7 8">DSM 29486</strain>
    </source>
</reference>
<dbReference type="PANTHER" id="PTHR30213:SF0">
    <property type="entry name" value="UPF0761 MEMBRANE PROTEIN YIHY"/>
    <property type="match status" value="1"/>
</dbReference>
<feature type="transmembrane region" description="Helical" evidence="6">
    <location>
        <begin position="198"/>
        <end position="223"/>
    </location>
</feature>